<evidence type="ECO:0000313" key="3">
    <source>
        <dbReference type="Proteomes" id="UP000198309"/>
    </source>
</evidence>
<reference evidence="1 4" key="1">
    <citation type="submission" date="2016-10" db="EMBL/GenBank/DDBJ databases">
        <authorList>
            <person name="de Groot N.N."/>
        </authorList>
    </citation>
    <scope>NUCLEOTIDE SEQUENCE [LARGE SCALE GENOMIC DNA]</scope>
    <source>
        <strain evidence="1 4">CCM 7361</strain>
    </source>
</reference>
<name>A0A239L2F6_9PSED</name>
<evidence type="ECO:0000313" key="2">
    <source>
        <dbReference type="EMBL" id="SNT24088.1"/>
    </source>
</evidence>
<dbReference type="AlphaFoldDB" id="A0A239L2F6"/>
<accession>A0A239L2F6</accession>
<protein>
    <recommendedName>
        <fullName evidence="5">YqjK-like protein</fullName>
    </recommendedName>
</protein>
<evidence type="ECO:0000313" key="1">
    <source>
        <dbReference type="EMBL" id="SDK04858.1"/>
    </source>
</evidence>
<evidence type="ECO:0000313" key="4">
    <source>
        <dbReference type="Proteomes" id="UP000199693"/>
    </source>
</evidence>
<evidence type="ECO:0008006" key="5">
    <source>
        <dbReference type="Google" id="ProtNLM"/>
    </source>
</evidence>
<dbReference type="Proteomes" id="UP000199693">
    <property type="component" value="Unassembled WGS sequence"/>
</dbReference>
<dbReference type="EMBL" id="FNEC01000027">
    <property type="protein sequence ID" value="SDK04858.1"/>
    <property type="molecule type" value="Genomic_DNA"/>
</dbReference>
<reference evidence="2 3" key="2">
    <citation type="submission" date="2017-06" db="EMBL/GenBank/DDBJ databases">
        <authorList>
            <person name="Varghese N."/>
            <person name="Submissions S."/>
        </authorList>
    </citation>
    <scope>NUCLEOTIDE SEQUENCE [LARGE SCALE GENOMIC DNA]</scope>
    <source>
        <strain evidence="2 3">RLD-1</strain>
    </source>
</reference>
<organism evidence="1 4">
    <name type="scientific">Pseudomonas delhiensis</name>
    <dbReference type="NCBI Taxonomy" id="366289"/>
    <lineage>
        <taxon>Bacteria</taxon>
        <taxon>Pseudomonadati</taxon>
        <taxon>Pseudomonadota</taxon>
        <taxon>Gammaproteobacteria</taxon>
        <taxon>Pseudomonadales</taxon>
        <taxon>Pseudomonadaceae</taxon>
        <taxon>Pseudomonas</taxon>
    </lineage>
</organism>
<keyword evidence="3" id="KW-1185">Reference proteome</keyword>
<sequence length="117" mass="12836">MSELPQLSPRPTRRELRKAVLRLRLEVQRQQLRQESEKLLQPLRQARDLGQGVRQQLRGGASLWAAGGAAAAAALMLRRKRGLVRLLRLAIVLAPLLLKLRQPAAGSPEKPSAGQGG</sequence>
<proteinExistence type="predicted"/>
<dbReference type="RefSeq" id="WP_089392659.1">
    <property type="nucleotide sequence ID" value="NZ_FNEC01000027.1"/>
</dbReference>
<dbReference type="EMBL" id="FZPC01000018">
    <property type="protein sequence ID" value="SNT24088.1"/>
    <property type="molecule type" value="Genomic_DNA"/>
</dbReference>
<gene>
    <name evidence="1" type="ORF">SAMN05216189_102777</name>
    <name evidence="2" type="ORF">SAMN06295949_11868</name>
</gene>
<dbReference type="Proteomes" id="UP000198309">
    <property type="component" value="Unassembled WGS sequence"/>
</dbReference>